<dbReference type="GO" id="GO:0006355">
    <property type="term" value="P:regulation of DNA-templated transcription"/>
    <property type="evidence" value="ECO:0007669"/>
    <property type="project" value="InterPro"/>
</dbReference>
<dbReference type="Pfam" id="PF22513">
    <property type="entry name" value="FitA-like_RHH"/>
    <property type="match status" value="1"/>
</dbReference>
<dbReference type="SUPFAM" id="SSF47598">
    <property type="entry name" value="Ribbon-helix-helix"/>
    <property type="match status" value="1"/>
</dbReference>
<keyword evidence="3" id="KW-1185">Reference proteome</keyword>
<dbReference type="InterPro" id="IPR053853">
    <property type="entry name" value="FitA-like_RHH"/>
</dbReference>
<dbReference type="Gene3D" id="1.10.1220.10">
    <property type="entry name" value="Met repressor-like"/>
    <property type="match status" value="1"/>
</dbReference>
<dbReference type="Proteomes" id="UP000583454">
    <property type="component" value="Unassembled WGS sequence"/>
</dbReference>
<reference evidence="2 3" key="1">
    <citation type="submission" date="2020-08" db="EMBL/GenBank/DDBJ databases">
        <title>Genomic Encyclopedia of Type Strains, Phase IV (KMG-IV): sequencing the most valuable type-strain genomes for metagenomic binning, comparative biology and taxonomic classification.</title>
        <authorList>
            <person name="Goeker M."/>
        </authorList>
    </citation>
    <scope>NUCLEOTIDE SEQUENCE [LARGE SCALE GENOMIC DNA]</scope>
    <source>
        <strain evidence="2 3">DSM 2163</strain>
    </source>
</reference>
<sequence>MPSITISNVPDALHRALRLRAERHGRSTEAEIRDILERATKPEDGLKLGSLLASIARDAGGLTEAEAARFDGLRDRTPAEPITFE</sequence>
<name>A0A840ZM82_9HYPH</name>
<dbReference type="InterPro" id="IPR010985">
    <property type="entry name" value="Ribbon_hlx_hlx"/>
</dbReference>
<dbReference type="AlphaFoldDB" id="A0A840ZM82"/>
<comment type="caution">
    <text evidence="2">The sequence shown here is derived from an EMBL/GenBank/DDBJ whole genome shotgun (WGS) entry which is preliminary data.</text>
</comment>
<accession>A0A840ZM82</accession>
<evidence type="ECO:0000313" key="2">
    <source>
        <dbReference type="EMBL" id="MBB5758294.1"/>
    </source>
</evidence>
<protein>
    <submittedName>
        <fullName evidence="2">Plasmid stability protein</fullName>
    </submittedName>
</protein>
<dbReference type="RefSeq" id="WP_183570591.1">
    <property type="nucleotide sequence ID" value="NZ_JACHOP010000012.1"/>
</dbReference>
<evidence type="ECO:0000313" key="3">
    <source>
        <dbReference type="Proteomes" id="UP000583454"/>
    </source>
</evidence>
<evidence type="ECO:0000259" key="1">
    <source>
        <dbReference type="Pfam" id="PF22513"/>
    </source>
</evidence>
<dbReference type="InterPro" id="IPR013321">
    <property type="entry name" value="Arc_rbn_hlx_hlx"/>
</dbReference>
<proteinExistence type="predicted"/>
<organism evidence="2 3">
    <name type="scientific">Methylorubrum rhodinum</name>
    <dbReference type="NCBI Taxonomy" id="29428"/>
    <lineage>
        <taxon>Bacteria</taxon>
        <taxon>Pseudomonadati</taxon>
        <taxon>Pseudomonadota</taxon>
        <taxon>Alphaproteobacteria</taxon>
        <taxon>Hyphomicrobiales</taxon>
        <taxon>Methylobacteriaceae</taxon>
        <taxon>Methylorubrum</taxon>
    </lineage>
</organism>
<dbReference type="EMBL" id="JACHOP010000012">
    <property type="protein sequence ID" value="MBB5758294.1"/>
    <property type="molecule type" value="Genomic_DNA"/>
</dbReference>
<gene>
    <name evidence="2" type="ORF">HNR00_003012</name>
</gene>
<feature type="domain" description="Antitoxin FitA-like ribbon-helix-helix" evidence="1">
    <location>
        <begin position="2"/>
        <end position="39"/>
    </location>
</feature>